<dbReference type="Gene3D" id="3.30.450.150">
    <property type="entry name" value="Haem-degrading domain"/>
    <property type="match status" value="1"/>
</dbReference>
<feature type="chain" id="PRO_5042608887" evidence="1">
    <location>
        <begin position="23"/>
        <end position="166"/>
    </location>
</feature>
<dbReference type="Proteomes" id="UP000226420">
    <property type="component" value="Unassembled WGS sequence"/>
</dbReference>
<protein>
    <submittedName>
        <fullName evidence="2">Uncharacterized conserved protein GlcG, DUF336 family</fullName>
    </submittedName>
</protein>
<evidence type="ECO:0000313" key="2">
    <source>
        <dbReference type="EMBL" id="SFC98341.1"/>
    </source>
</evidence>
<comment type="caution">
    <text evidence="2">The sequence shown here is derived from an EMBL/GenBank/DDBJ whole genome shotgun (WGS) entry which is preliminary data.</text>
</comment>
<dbReference type="PANTHER" id="PTHR34309">
    <property type="entry name" value="SLR1406 PROTEIN"/>
    <property type="match status" value="1"/>
</dbReference>
<dbReference type="Pfam" id="PF03928">
    <property type="entry name" value="HbpS-like"/>
    <property type="match status" value="1"/>
</dbReference>
<accession>A0AAJ4WBA5</accession>
<dbReference type="PANTHER" id="PTHR34309:SF10">
    <property type="entry name" value="SLR1406 PROTEIN"/>
    <property type="match status" value="1"/>
</dbReference>
<proteinExistence type="predicted"/>
<dbReference type="AlphaFoldDB" id="A0AAJ4WBA5"/>
<dbReference type="InterPro" id="IPR005624">
    <property type="entry name" value="PduO/GlcC-like"/>
</dbReference>
<dbReference type="EMBL" id="FOLW01000006">
    <property type="protein sequence ID" value="SFC98341.1"/>
    <property type="molecule type" value="Genomic_DNA"/>
</dbReference>
<organism evidence="2 3">
    <name type="scientific">Pragia fontium DSM 5563 = ATCC 49100</name>
    <dbReference type="NCBI Taxonomy" id="1122977"/>
    <lineage>
        <taxon>Bacteria</taxon>
        <taxon>Pseudomonadati</taxon>
        <taxon>Pseudomonadota</taxon>
        <taxon>Gammaproteobacteria</taxon>
        <taxon>Enterobacterales</taxon>
        <taxon>Budviciaceae</taxon>
        <taxon>Pragia</taxon>
    </lineage>
</organism>
<feature type="signal peptide" evidence="1">
    <location>
        <begin position="1"/>
        <end position="22"/>
    </location>
</feature>
<dbReference type="RefSeq" id="WP_074823010.1">
    <property type="nucleotide sequence ID" value="NZ_FOLW01000006.1"/>
</dbReference>
<name>A0AAJ4WBA5_9GAMM</name>
<sequence length="166" mass="17247">MKKRLLFAAVLMSSSIASPSFASGVLNEKNLSLELADQLAQHAIQSCSANNYNITVTVVDRAGVVKITKRMDNAGPHTVEASRMKAFTALSTKTATDDVTKNSQANAGAQNLRDIPGFLLVAGGVPIKVGTQTIGAIGIGGAPGGHLDQQCALDAISKVQDQLKDS</sequence>
<gene>
    <name evidence="2" type="ORF">SAMN02745723_106130</name>
</gene>
<evidence type="ECO:0000313" key="3">
    <source>
        <dbReference type="Proteomes" id="UP000226420"/>
    </source>
</evidence>
<dbReference type="InterPro" id="IPR038084">
    <property type="entry name" value="PduO/GlcC-like_sf"/>
</dbReference>
<reference evidence="2 3" key="1">
    <citation type="submission" date="2016-10" db="EMBL/GenBank/DDBJ databases">
        <authorList>
            <person name="Varghese N."/>
            <person name="Submissions S."/>
        </authorList>
    </citation>
    <scope>NUCLEOTIDE SEQUENCE [LARGE SCALE GENOMIC DNA]</scope>
    <source>
        <strain evidence="2 3">DSM 5563</strain>
    </source>
</reference>
<evidence type="ECO:0000256" key="1">
    <source>
        <dbReference type="SAM" id="SignalP"/>
    </source>
</evidence>
<dbReference type="SUPFAM" id="SSF143744">
    <property type="entry name" value="GlcG-like"/>
    <property type="match status" value="1"/>
</dbReference>
<dbReference type="InterPro" id="IPR052517">
    <property type="entry name" value="GlcG_carb_metab_protein"/>
</dbReference>
<keyword evidence="1" id="KW-0732">Signal</keyword>